<evidence type="ECO:0000256" key="1">
    <source>
        <dbReference type="ARBA" id="ARBA00022801"/>
    </source>
</evidence>
<feature type="domain" description="Isochorismatase-like" evidence="2">
    <location>
        <begin position="23"/>
        <end position="197"/>
    </location>
</feature>
<dbReference type="Pfam" id="PF00857">
    <property type="entry name" value="Isochorismatase"/>
    <property type="match status" value="1"/>
</dbReference>
<dbReference type="Gene3D" id="3.40.50.850">
    <property type="entry name" value="Isochorismatase-like"/>
    <property type="match status" value="1"/>
</dbReference>
<proteinExistence type="predicted"/>
<organism evidence="3 4">
    <name type="scientific">Chromohalobacter japonicus</name>
    <dbReference type="NCBI Taxonomy" id="223900"/>
    <lineage>
        <taxon>Bacteria</taxon>
        <taxon>Pseudomonadati</taxon>
        <taxon>Pseudomonadota</taxon>
        <taxon>Gammaproteobacteria</taxon>
        <taxon>Oceanospirillales</taxon>
        <taxon>Halomonadaceae</taxon>
        <taxon>Chromohalobacter</taxon>
    </lineage>
</organism>
<dbReference type="GO" id="GO:0016787">
    <property type="term" value="F:hydrolase activity"/>
    <property type="evidence" value="ECO:0007669"/>
    <property type="project" value="UniProtKB-KW"/>
</dbReference>
<protein>
    <submittedName>
        <fullName evidence="3">Isochorismatase</fullName>
    </submittedName>
</protein>
<reference evidence="3 4" key="1">
    <citation type="submission" date="2016-12" db="EMBL/GenBank/DDBJ databases">
        <title>Draft genome sequences of strains Salinicola socius SMB35, Salinicola sp. MH3R3-1 and Chromohalobacter sp. SMB17 from the Verkhnekamsk potash mining region of Russia.</title>
        <authorList>
            <person name="Mavrodi D.V."/>
            <person name="Olsson B.E."/>
            <person name="Korsakova E.S."/>
            <person name="Pyankova A."/>
            <person name="Mavrodi O.V."/>
            <person name="Plotnikova E.G."/>
        </authorList>
    </citation>
    <scope>NUCLEOTIDE SEQUENCE [LARGE SCALE GENOMIC DNA]</scope>
    <source>
        <strain evidence="3 4">SMB17</strain>
    </source>
</reference>
<dbReference type="CDD" id="cd01014">
    <property type="entry name" value="nicotinamidase_related"/>
    <property type="match status" value="1"/>
</dbReference>
<dbReference type="InterPro" id="IPR000868">
    <property type="entry name" value="Isochorismatase-like_dom"/>
</dbReference>
<sequence length="200" mass="21821">MTLPMTLLDMAGAPNEVADWKNCALVLIDYQNEYLDGALPLKTTGEEALQNAKLLLGKARQEGAPVFHVVQHGKPNGKIFDPLTDKVSILKPLAPFSDEKIIEKTHPNSFHNTPLKDLLLLTNKQQVIFAGFMSHMCVSASVRASLDLGFKNFVCHDACATRELPSHNGSIISSDLLHDAAMAALKDRFATIVSTKELTA</sequence>
<dbReference type="PANTHER" id="PTHR43540:SF15">
    <property type="entry name" value="BLR5631 PROTEIN"/>
    <property type="match status" value="1"/>
</dbReference>
<comment type="caution">
    <text evidence="3">The sequence shown here is derived from an EMBL/GenBank/DDBJ whole genome shotgun (WGS) entry which is preliminary data.</text>
</comment>
<evidence type="ECO:0000313" key="3">
    <source>
        <dbReference type="EMBL" id="OLO11092.1"/>
    </source>
</evidence>
<dbReference type="InterPro" id="IPR050272">
    <property type="entry name" value="Isochorismatase-like_hydrls"/>
</dbReference>
<dbReference type="AlphaFoldDB" id="A0A1Q8TBQ2"/>
<keyword evidence="1" id="KW-0378">Hydrolase</keyword>
<gene>
    <name evidence="3" type="ORF">BTW10_11525</name>
</gene>
<dbReference type="PANTHER" id="PTHR43540">
    <property type="entry name" value="PEROXYUREIDOACRYLATE/UREIDOACRYLATE AMIDOHYDROLASE-RELATED"/>
    <property type="match status" value="1"/>
</dbReference>
<dbReference type="EMBL" id="MSDQ01000027">
    <property type="protein sequence ID" value="OLO11092.1"/>
    <property type="molecule type" value="Genomic_DNA"/>
</dbReference>
<accession>A0A1Q8TBQ2</accession>
<dbReference type="SUPFAM" id="SSF52499">
    <property type="entry name" value="Isochorismatase-like hydrolases"/>
    <property type="match status" value="1"/>
</dbReference>
<dbReference type="InterPro" id="IPR036380">
    <property type="entry name" value="Isochorismatase-like_sf"/>
</dbReference>
<keyword evidence="4" id="KW-1185">Reference proteome</keyword>
<dbReference type="RefSeq" id="WP_075369523.1">
    <property type="nucleotide sequence ID" value="NZ_MSDQ01000027.1"/>
</dbReference>
<dbReference type="Proteomes" id="UP000186806">
    <property type="component" value="Unassembled WGS sequence"/>
</dbReference>
<evidence type="ECO:0000259" key="2">
    <source>
        <dbReference type="Pfam" id="PF00857"/>
    </source>
</evidence>
<name>A0A1Q8TBQ2_9GAMM</name>
<evidence type="ECO:0000313" key="4">
    <source>
        <dbReference type="Proteomes" id="UP000186806"/>
    </source>
</evidence>